<dbReference type="SUPFAM" id="SSF56317">
    <property type="entry name" value="Carbon-nitrogen hydrolase"/>
    <property type="match status" value="1"/>
</dbReference>
<gene>
    <name evidence="4" type="ORF">HELGO_WM38060</name>
</gene>
<dbReference type="InterPro" id="IPR000132">
    <property type="entry name" value="Nitrilase/CN_hydratase_CS"/>
</dbReference>
<sequence length="143" mass="15656">MTECTKFKLAAVQATPVYFDVEASTQKACKLISEAGAKGANIVAFSETWLSGYPFFLWLQPSQKIAAKLITDYHANTVEIPGPETGQLCNAAQQANIDVVIGVSERDANTRGTTYCTLLFISSDGEILGRHRKLKPTDRERTV</sequence>
<proteinExistence type="inferred from homology"/>
<dbReference type="AlphaFoldDB" id="A0A6S6TJS2"/>
<evidence type="ECO:0000313" key="4">
    <source>
        <dbReference type="EMBL" id="CAA6818447.1"/>
    </source>
</evidence>
<dbReference type="InterPro" id="IPR044149">
    <property type="entry name" value="Nitrilases_CHs"/>
</dbReference>
<protein>
    <submittedName>
        <fullName evidence="4">Nitrilase</fullName>
    </submittedName>
</protein>
<feature type="domain" description="CN hydrolase" evidence="3">
    <location>
        <begin position="7"/>
        <end position="143"/>
    </location>
</feature>
<accession>A0A6S6TJS2</accession>
<dbReference type="InterPro" id="IPR036526">
    <property type="entry name" value="C-N_Hydrolase_sf"/>
</dbReference>
<comment type="similarity">
    <text evidence="1">Belongs to the carbon-nitrogen hydrolase superfamily. Nitrilase family.</text>
</comment>
<dbReference type="PANTHER" id="PTHR46044">
    <property type="entry name" value="NITRILASE"/>
    <property type="match status" value="1"/>
</dbReference>
<reference evidence="4" key="1">
    <citation type="submission" date="2020-01" db="EMBL/GenBank/DDBJ databases">
        <authorList>
            <person name="Meier V. D."/>
            <person name="Meier V D."/>
        </authorList>
    </citation>
    <scope>NUCLEOTIDE SEQUENCE</scope>
    <source>
        <strain evidence="4">HLG_WM_MAG_09</strain>
    </source>
</reference>
<dbReference type="GO" id="GO:0051410">
    <property type="term" value="P:detoxification of nitrogen compound"/>
    <property type="evidence" value="ECO:0007669"/>
    <property type="project" value="TreeGrafter"/>
</dbReference>
<evidence type="ECO:0000256" key="1">
    <source>
        <dbReference type="ARBA" id="ARBA00008129"/>
    </source>
</evidence>
<dbReference type="Pfam" id="PF00795">
    <property type="entry name" value="CN_hydrolase"/>
    <property type="match status" value="1"/>
</dbReference>
<evidence type="ECO:0000259" key="3">
    <source>
        <dbReference type="PROSITE" id="PS50263"/>
    </source>
</evidence>
<dbReference type="PROSITE" id="PS50263">
    <property type="entry name" value="CN_HYDROLASE"/>
    <property type="match status" value="1"/>
</dbReference>
<dbReference type="Gene3D" id="3.60.110.10">
    <property type="entry name" value="Carbon-nitrogen hydrolase"/>
    <property type="match status" value="1"/>
</dbReference>
<name>A0A6S6TJS2_9GAMM</name>
<dbReference type="GO" id="GO:0018822">
    <property type="term" value="F:nitrile hydratase activity"/>
    <property type="evidence" value="ECO:0007669"/>
    <property type="project" value="TreeGrafter"/>
</dbReference>
<dbReference type="PANTHER" id="PTHR46044:SF1">
    <property type="entry name" value="CN HYDROLASE DOMAIN-CONTAINING PROTEIN"/>
    <property type="match status" value="1"/>
</dbReference>
<dbReference type="PROSITE" id="PS00920">
    <property type="entry name" value="NITRIL_CHT_1"/>
    <property type="match status" value="1"/>
</dbReference>
<dbReference type="GO" id="GO:0000257">
    <property type="term" value="F:nitrilase activity"/>
    <property type="evidence" value="ECO:0007669"/>
    <property type="project" value="UniProtKB-ARBA"/>
</dbReference>
<organism evidence="4">
    <name type="scientific">uncultured Thiotrichaceae bacterium</name>
    <dbReference type="NCBI Taxonomy" id="298394"/>
    <lineage>
        <taxon>Bacteria</taxon>
        <taxon>Pseudomonadati</taxon>
        <taxon>Pseudomonadota</taxon>
        <taxon>Gammaproteobacteria</taxon>
        <taxon>Thiotrichales</taxon>
        <taxon>Thiotrichaceae</taxon>
        <taxon>environmental samples</taxon>
    </lineage>
</organism>
<evidence type="ECO:0000256" key="2">
    <source>
        <dbReference type="PROSITE-ProRule" id="PRU10139"/>
    </source>
</evidence>
<dbReference type="EMBL" id="CACVAT010000304">
    <property type="protein sequence ID" value="CAA6818447.1"/>
    <property type="molecule type" value="Genomic_DNA"/>
</dbReference>
<feature type="active site" description="Proton acceptor" evidence="2">
    <location>
        <position position="47"/>
    </location>
</feature>
<dbReference type="InterPro" id="IPR003010">
    <property type="entry name" value="C-N_Hydrolase"/>
</dbReference>